<evidence type="ECO:0000313" key="2">
    <source>
        <dbReference type="Proteomes" id="UP001327560"/>
    </source>
</evidence>
<organism evidence="1 2">
    <name type="scientific">Canna indica</name>
    <name type="common">Indian-shot</name>
    <dbReference type="NCBI Taxonomy" id="4628"/>
    <lineage>
        <taxon>Eukaryota</taxon>
        <taxon>Viridiplantae</taxon>
        <taxon>Streptophyta</taxon>
        <taxon>Embryophyta</taxon>
        <taxon>Tracheophyta</taxon>
        <taxon>Spermatophyta</taxon>
        <taxon>Magnoliopsida</taxon>
        <taxon>Liliopsida</taxon>
        <taxon>Zingiberales</taxon>
        <taxon>Cannaceae</taxon>
        <taxon>Canna</taxon>
    </lineage>
</organism>
<gene>
    <name evidence="1" type="ORF">Cni_G06680</name>
</gene>
<accession>A0AAQ3Q6N1</accession>
<sequence>MPHQAPLHVVITKVPLRALLDPLRRPPITRSRESALPLPSRQRGNWTGGDTSACSADHVGGAVVAGVTDDDGIPDARGLHGPDARRFHHAHVLIHVDGLGYGVADILVLGVYHLELVGVGLEHPLPISFLRPKGDQRRDCSKEESQPPCPMVLSILVFSYLGALIRS</sequence>
<reference evidence="1 2" key="1">
    <citation type="submission" date="2023-10" db="EMBL/GenBank/DDBJ databases">
        <title>Chromosome-scale genome assembly provides insights into flower coloration mechanisms of Canna indica.</title>
        <authorList>
            <person name="Li C."/>
        </authorList>
    </citation>
    <scope>NUCLEOTIDE SEQUENCE [LARGE SCALE GENOMIC DNA]</scope>
    <source>
        <tissue evidence="1">Flower</tissue>
    </source>
</reference>
<dbReference type="Proteomes" id="UP001327560">
    <property type="component" value="Chromosome 2"/>
</dbReference>
<evidence type="ECO:0000313" key="1">
    <source>
        <dbReference type="EMBL" id="WOK97972.1"/>
    </source>
</evidence>
<protein>
    <submittedName>
        <fullName evidence="1">Uncharacterized protein</fullName>
    </submittedName>
</protein>
<name>A0AAQ3Q6N1_9LILI</name>
<dbReference type="AlphaFoldDB" id="A0AAQ3Q6N1"/>
<dbReference type="EMBL" id="CP136891">
    <property type="protein sequence ID" value="WOK97972.1"/>
    <property type="molecule type" value="Genomic_DNA"/>
</dbReference>
<keyword evidence="2" id="KW-1185">Reference proteome</keyword>
<proteinExistence type="predicted"/>